<name>A0A976IAJ6_BRELC</name>
<comment type="caution">
    <text evidence="1">The sequence shown here is derived from an EMBL/GenBank/DDBJ whole genome shotgun (WGS) entry which is preliminary data.</text>
</comment>
<dbReference type="KEGG" id="blac:94350378"/>
<dbReference type="RefSeq" id="XP_067814301.1">
    <property type="nucleotide sequence ID" value="XM_067964707.1"/>
</dbReference>
<proteinExistence type="predicted"/>
<keyword evidence="2" id="KW-1185">Reference proteome</keyword>
<dbReference type="Proteomes" id="UP000294530">
    <property type="component" value="Unassembled WGS sequence"/>
</dbReference>
<organism evidence="1 2">
    <name type="scientific">Bremia lactucae</name>
    <name type="common">Lettuce downy mildew</name>
    <dbReference type="NCBI Taxonomy" id="4779"/>
    <lineage>
        <taxon>Eukaryota</taxon>
        <taxon>Sar</taxon>
        <taxon>Stramenopiles</taxon>
        <taxon>Oomycota</taxon>
        <taxon>Peronosporomycetes</taxon>
        <taxon>Peronosporales</taxon>
        <taxon>Peronosporaceae</taxon>
        <taxon>Bremia</taxon>
    </lineage>
</organism>
<reference evidence="1 2" key="1">
    <citation type="journal article" date="2021" name="Genome Biol.">
        <title>AFLAP: assembly-free linkage analysis pipeline using k-mers from genome sequencing data.</title>
        <authorList>
            <person name="Fletcher K."/>
            <person name="Zhang L."/>
            <person name="Gil J."/>
            <person name="Han R."/>
            <person name="Cavanaugh K."/>
            <person name="Michelmore R."/>
        </authorList>
    </citation>
    <scope>NUCLEOTIDE SEQUENCE [LARGE SCALE GENOMIC DNA]</scope>
    <source>
        <strain evidence="1 2">SF5</strain>
    </source>
</reference>
<gene>
    <name evidence="1" type="ORF">CCR75_006639</name>
</gene>
<dbReference type="AlphaFoldDB" id="A0A976IAJ6"/>
<evidence type="ECO:0000313" key="1">
    <source>
        <dbReference type="EMBL" id="TDH64802.1"/>
    </source>
</evidence>
<protein>
    <submittedName>
        <fullName evidence="1">Uncharacterized protein</fullName>
    </submittedName>
</protein>
<accession>A0A976IAJ6</accession>
<dbReference type="EMBL" id="SHOA02000220">
    <property type="protein sequence ID" value="TDH64802.1"/>
    <property type="molecule type" value="Genomic_DNA"/>
</dbReference>
<sequence>MIGQQGPEKTIRNHMHIRQSIRNSNQYRRTSGVQLPCRGDANEPAFGCSVSNFSVCTVQSTTPRHSLQATYSATLYYIKLASCVQIFDDSLQKVEGEVS</sequence>
<dbReference type="GeneID" id="94350378"/>
<evidence type="ECO:0000313" key="2">
    <source>
        <dbReference type="Proteomes" id="UP000294530"/>
    </source>
</evidence>